<keyword evidence="3" id="KW-0540">Nuclease</keyword>
<keyword evidence="3" id="KW-0378">Hydrolase</keyword>
<evidence type="ECO:0000256" key="3">
    <source>
        <dbReference type="PIRNR" id="PIRNR033490"/>
    </source>
</evidence>
<comment type="function">
    <text evidence="3">Toxic component of a type II toxin-antitoxin (TA) system.</text>
</comment>
<name>A0A2A6RK68_9CHLR</name>
<comment type="caution">
    <text evidence="4">The sequence shown here is derived from an EMBL/GenBank/DDBJ whole genome shotgun (WGS) entry which is preliminary data.</text>
</comment>
<dbReference type="Proteomes" id="UP000220527">
    <property type="component" value="Unassembled WGS sequence"/>
</dbReference>
<dbReference type="PANTHER" id="PTHR33988">
    <property type="entry name" value="ENDORIBONUCLEASE MAZF-RELATED"/>
    <property type="match status" value="1"/>
</dbReference>
<protein>
    <recommendedName>
        <fullName evidence="3">mRNA interferase</fullName>
        <ecNumber evidence="3">3.1.-.-</ecNumber>
    </recommendedName>
</protein>
<dbReference type="GO" id="GO:0003677">
    <property type="term" value="F:DNA binding"/>
    <property type="evidence" value="ECO:0007669"/>
    <property type="project" value="InterPro"/>
</dbReference>
<keyword evidence="2" id="KW-1277">Toxin-antitoxin system</keyword>
<dbReference type="InterPro" id="IPR003477">
    <property type="entry name" value="PemK-like"/>
</dbReference>
<dbReference type="InterPro" id="IPR011067">
    <property type="entry name" value="Plasmid_toxin/cell-grow_inhib"/>
</dbReference>
<dbReference type="AlphaFoldDB" id="A0A2A6RK68"/>
<dbReference type="GO" id="GO:0016075">
    <property type="term" value="P:rRNA catabolic process"/>
    <property type="evidence" value="ECO:0007669"/>
    <property type="project" value="TreeGrafter"/>
</dbReference>
<evidence type="ECO:0000256" key="2">
    <source>
        <dbReference type="ARBA" id="ARBA00022649"/>
    </source>
</evidence>
<comment type="similarity">
    <text evidence="1 3">Belongs to the PemK/MazF family.</text>
</comment>
<dbReference type="GO" id="GO:0016787">
    <property type="term" value="F:hydrolase activity"/>
    <property type="evidence" value="ECO:0007669"/>
    <property type="project" value="UniProtKB-KW"/>
</dbReference>
<dbReference type="RefSeq" id="WP_097643813.1">
    <property type="nucleotide sequence ID" value="NZ_NQWI01000032.1"/>
</dbReference>
<organism evidence="4 5">
    <name type="scientific">Candidatus Viridilinea mediisalina</name>
    <dbReference type="NCBI Taxonomy" id="2024553"/>
    <lineage>
        <taxon>Bacteria</taxon>
        <taxon>Bacillati</taxon>
        <taxon>Chloroflexota</taxon>
        <taxon>Chloroflexia</taxon>
        <taxon>Chloroflexales</taxon>
        <taxon>Chloroflexineae</taxon>
        <taxon>Oscillochloridaceae</taxon>
        <taxon>Candidatus Viridilinea</taxon>
    </lineage>
</organism>
<keyword evidence="3" id="KW-0255">Endonuclease</keyword>
<evidence type="ECO:0000313" key="4">
    <source>
        <dbReference type="EMBL" id="PDW03353.1"/>
    </source>
</evidence>
<dbReference type="EC" id="3.1.-.-" evidence="3"/>
<proteinExistence type="inferred from homology"/>
<dbReference type="OrthoDB" id="9808744at2"/>
<accession>A0A2A6RK68</accession>
<dbReference type="SUPFAM" id="SSF50118">
    <property type="entry name" value="Cell growth inhibitor/plasmid maintenance toxic component"/>
    <property type="match status" value="1"/>
</dbReference>
<dbReference type="Gene3D" id="2.30.30.110">
    <property type="match status" value="1"/>
</dbReference>
<gene>
    <name evidence="4" type="ORF">CJ255_09210</name>
</gene>
<dbReference type="EMBL" id="NQWI01000032">
    <property type="protein sequence ID" value="PDW03353.1"/>
    <property type="molecule type" value="Genomic_DNA"/>
</dbReference>
<dbReference type="GO" id="GO:0004521">
    <property type="term" value="F:RNA endonuclease activity"/>
    <property type="evidence" value="ECO:0007669"/>
    <property type="project" value="TreeGrafter"/>
</dbReference>
<evidence type="ECO:0000313" key="5">
    <source>
        <dbReference type="Proteomes" id="UP000220527"/>
    </source>
</evidence>
<keyword evidence="5" id="KW-1185">Reference proteome</keyword>
<reference evidence="5" key="1">
    <citation type="submission" date="2017-08" db="EMBL/GenBank/DDBJ databases">
        <authorList>
            <person name="Grouzdev D.S."/>
            <person name="Gaisin V.A."/>
            <person name="Rysina M.S."/>
            <person name="Gorlenko V.M."/>
        </authorList>
    </citation>
    <scope>NUCLEOTIDE SEQUENCE [LARGE SCALE GENOMIC DNA]</scope>
    <source>
        <strain evidence="5">Kir15-3F</strain>
    </source>
</reference>
<evidence type="ECO:0000256" key="1">
    <source>
        <dbReference type="ARBA" id="ARBA00007521"/>
    </source>
</evidence>
<dbReference type="PIRSF" id="PIRSF033490">
    <property type="entry name" value="MazF"/>
    <property type="match status" value="1"/>
</dbReference>
<dbReference type="GO" id="GO:0006402">
    <property type="term" value="P:mRNA catabolic process"/>
    <property type="evidence" value="ECO:0007669"/>
    <property type="project" value="TreeGrafter"/>
</dbReference>
<dbReference type="Pfam" id="PF02452">
    <property type="entry name" value="PemK_toxin"/>
    <property type="match status" value="1"/>
</dbReference>
<sequence length="107" mass="12084">MKRGEVWWVNFDPSVGGEIHKERPAVIVSNDIANRLLNRVQVVPLTSNVERLFPSEAYVTVEHVQHKAMADQLTTVSKKRLTNKMGRISKADLQAVERVIKVQLGLP</sequence>